<evidence type="ECO:0000256" key="1">
    <source>
        <dbReference type="ARBA" id="ARBA00023295"/>
    </source>
</evidence>
<evidence type="ECO:0000313" key="4">
    <source>
        <dbReference type="EMBL" id="PJJ28841.1"/>
    </source>
</evidence>
<dbReference type="SMART" id="SM00636">
    <property type="entry name" value="Glyco_18"/>
    <property type="match status" value="1"/>
</dbReference>
<dbReference type="Gene3D" id="3.10.350.10">
    <property type="entry name" value="LysM domain"/>
    <property type="match status" value="2"/>
</dbReference>
<dbReference type="SUPFAM" id="SSF54106">
    <property type="entry name" value="LysM domain"/>
    <property type="match status" value="2"/>
</dbReference>
<dbReference type="RefSeq" id="WP_100305296.1">
    <property type="nucleotide sequence ID" value="NZ_PGET01000001.1"/>
</dbReference>
<dbReference type="SMART" id="SM00257">
    <property type="entry name" value="LysM"/>
    <property type="match status" value="2"/>
</dbReference>
<dbReference type="CDD" id="cd00118">
    <property type="entry name" value="LysM"/>
    <property type="match status" value="2"/>
</dbReference>
<dbReference type="AlphaFoldDB" id="A0A2M8Z5Y1"/>
<dbReference type="SUPFAM" id="SSF51445">
    <property type="entry name" value="(Trans)glycosidases"/>
    <property type="match status" value="1"/>
</dbReference>
<dbReference type="PANTHER" id="PTHR46066:SF2">
    <property type="entry name" value="CHITINASE DOMAIN-CONTAINING PROTEIN 1"/>
    <property type="match status" value="1"/>
</dbReference>
<dbReference type="InterPro" id="IPR036779">
    <property type="entry name" value="LysM_dom_sf"/>
</dbReference>
<dbReference type="Pfam" id="PF01476">
    <property type="entry name" value="LysM"/>
    <property type="match status" value="2"/>
</dbReference>
<dbReference type="GO" id="GO:0005975">
    <property type="term" value="P:carbohydrate metabolic process"/>
    <property type="evidence" value="ECO:0007669"/>
    <property type="project" value="InterPro"/>
</dbReference>
<accession>A0A2M8Z5Y1</accession>
<dbReference type="GO" id="GO:0008061">
    <property type="term" value="F:chitin binding"/>
    <property type="evidence" value="ECO:0007669"/>
    <property type="project" value="InterPro"/>
</dbReference>
<feature type="domain" description="LysM" evidence="2">
    <location>
        <begin position="2"/>
        <end position="46"/>
    </location>
</feature>
<proteinExistence type="predicted"/>
<dbReference type="Gene3D" id="3.10.50.10">
    <property type="match status" value="1"/>
</dbReference>
<dbReference type="InterPro" id="IPR017853">
    <property type="entry name" value="GH"/>
</dbReference>
<feature type="domain" description="GH18" evidence="3">
    <location>
        <begin position="93"/>
        <end position="421"/>
    </location>
</feature>
<dbReference type="PANTHER" id="PTHR46066">
    <property type="entry name" value="CHITINASE DOMAIN-CONTAINING PROTEIN 1 FAMILY MEMBER"/>
    <property type="match status" value="1"/>
</dbReference>
<dbReference type="EMBL" id="PGET01000001">
    <property type="protein sequence ID" value="PJJ28841.1"/>
    <property type="molecule type" value="Genomic_DNA"/>
</dbReference>
<dbReference type="PROSITE" id="PS51782">
    <property type="entry name" value="LYSM"/>
    <property type="match status" value="2"/>
</dbReference>
<keyword evidence="1" id="KW-0326">Glycosidase</keyword>
<evidence type="ECO:0000259" key="2">
    <source>
        <dbReference type="PROSITE" id="PS51782"/>
    </source>
</evidence>
<sequence>MIIHAVQPGDTIYSISEYYNIPVDRLILENGLTNPGNLAIGQTIVIVQPETLYTVKAGDTLESIAEQHGTTTMELLRNNPYLSDREFLYVGETIVIRYQTNKTRTITTIGYAFSYIDTPILIKTLPFLTYLSIFNYRATNEGEIIFRADDTELVDLAKTYGVAPMMFVSTLSEDGLINPEVTYNILNNPSVQDRVIDNALKIMKAKGFCGINIYVENITYENINSFAEYLKRVSAIFHSEGYKILITITPIANIEAPNVSFEKIDYGKFTESVDGIIFSSYDWALSYSYPNSIFPVNILRELLGYAVSIIPPEKILFGITTLGYDWELPYVPGVTEAAAISSDRAVEIAADNGITIQFNEEAQSPYFFHSDSNGSLHLVWFKDARSFDSRAGLVEEYDLKGLSIWTIMRFSTQLWFIINTQYYIERLTEINCQASIYAW</sequence>
<gene>
    <name evidence="4" type="ORF">H171_2363</name>
</gene>
<comment type="caution">
    <text evidence="4">The sequence shown here is derived from an EMBL/GenBank/DDBJ whole genome shotgun (WGS) entry which is preliminary data.</text>
</comment>
<protein>
    <submittedName>
        <fullName evidence="4">Spore germination protein</fullName>
    </submittedName>
</protein>
<dbReference type="GO" id="GO:0016798">
    <property type="term" value="F:hydrolase activity, acting on glycosyl bonds"/>
    <property type="evidence" value="ECO:0007669"/>
    <property type="project" value="UniProtKB-KW"/>
</dbReference>
<feature type="domain" description="LysM" evidence="2">
    <location>
        <begin position="51"/>
        <end position="96"/>
    </location>
</feature>
<dbReference type="PROSITE" id="PS51910">
    <property type="entry name" value="GH18_2"/>
    <property type="match status" value="1"/>
</dbReference>
<dbReference type="GO" id="GO:0012505">
    <property type="term" value="C:endomembrane system"/>
    <property type="evidence" value="ECO:0007669"/>
    <property type="project" value="TreeGrafter"/>
</dbReference>
<dbReference type="OrthoDB" id="9769314at2"/>
<keyword evidence="1" id="KW-0378">Hydrolase</keyword>
<dbReference type="InterPro" id="IPR018392">
    <property type="entry name" value="LysM"/>
</dbReference>
<organism evidence="4 5">
    <name type="scientific">[Clostridium] celerecrescens 18A</name>
    <dbReference type="NCBI Taxonomy" id="1286362"/>
    <lineage>
        <taxon>Bacteria</taxon>
        <taxon>Bacillati</taxon>
        <taxon>Bacillota</taxon>
        <taxon>Clostridia</taxon>
        <taxon>Lachnospirales</taxon>
        <taxon>Lachnospiraceae</taxon>
        <taxon>Lacrimispora</taxon>
    </lineage>
</organism>
<dbReference type="GO" id="GO:0070492">
    <property type="term" value="F:oligosaccharide binding"/>
    <property type="evidence" value="ECO:0007669"/>
    <property type="project" value="TreeGrafter"/>
</dbReference>
<dbReference type="Proteomes" id="UP000231092">
    <property type="component" value="Unassembled WGS sequence"/>
</dbReference>
<dbReference type="Gene3D" id="3.20.20.80">
    <property type="entry name" value="Glycosidases"/>
    <property type="match status" value="1"/>
</dbReference>
<dbReference type="InterPro" id="IPR011583">
    <property type="entry name" value="Chitinase_II/V-like_cat"/>
</dbReference>
<name>A0A2M8Z5Y1_9FIRM</name>
<dbReference type="InterPro" id="IPR001223">
    <property type="entry name" value="Glyco_hydro18_cat"/>
</dbReference>
<evidence type="ECO:0000313" key="5">
    <source>
        <dbReference type="Proteomes" id="UP000231092"/>
    </source>
</evidence>
<evidence type="ECO:0000259" key="3">
    <source>
        <dbReference type="PROSITE" id="PS51910"/>
    </source>
</evidence>
<dbReference type="Pfam" id="PF00704">
    <property type="entry name" value="Glyco_hydro_18"/>
    <property type="match status" value="1"/>
</dbReference>
<reference evidence="4 5" key="1">
    <citation type="submission" date="2017-11" db="EMBL/GenBank/DDBJ databases">
        <title>Understudied soil microbes with underappreciated capabilities: Untangling the Clostridium saccharolyticum group.</title>
        <authorList>
            <person name="Leschine S."/>
        </authorList>
    </citation>
    <scope>NUCLEOTIDE SEQUENCE [LARGE SCALE GENOMIC DNA]</scope>
    <source>
        <strain evidence="4 5">18A</strain>
    </source>
</reference>
<dbReference type="InterPro" id="IPR029070">
    <property type="entry name" value="Chitinase_insertion_sf"/>
</dbReference>